<dbReference type="Pfam" id="PF07525">
    <property type="entry name" value="SOCS_box"/>
    <property type="match status" value="1"/>
</dbReference>
<sequence>MSIPIPKCVRMLNHHCRRNPELHEELQIQAAVAAGDVCAVRRMLEQGYSPKIRDANGWTLLHFSAAKGKERCVRVFLEHGADPTVKDFIGGFTALHYAAMHGRARIARLMLESEFRSDIINAKSNDGWTPLHVAAHYGRDSFVRLLLEFRAEVDPLSDKGTTPLQLAIIRERSSCRGADTNLGRLEDGQTPLHLSALRDDVLCAQMLYTYGADTNTRNFEGQTPVAVSASMSGISRPCLDFLQEVTKQPRTLQDLCRIRIRHCIGLQSLKLLDDLPIAKVMKDYLKHKFDSV</sequence>
<evidence type="ECO:0000256" key="1">
    <source>
        <dbReference type="ARBA" id="ARBA00004906"/>
    </source>
</evidence>
<dbReference type="SUPFAM" id="SSF158235">
    <property type="entry name" value="SOCS box-like"/>
    <property type="match status" value="1"/>
</dbReference>
<feature type="domain" description="SOCS box" evidence="5">
    <location>
        <begin position="247"/>
        <end position="287"/>
    </location>
</feature>
<dbReference type="InterPro" id="IPR002110">
    <property type="entry name" value="Ankyrin_rpt"/>
</dbReference>
<name>A0A6P7M1U6_BETSP</name>
<dbReference type="GeneID" id="114852145"/>
<feature type="repeat" description="ANK" evidence="4">
    <location>
        <begin position="56"/>
        <end position="88"/>
    </location>
</feature>
<evidence type="ECO:0000256" key="2">
    <source>
        <dbReference type="ARBA" id="ARBA00022737"/>
    </source>
</evidence>
<dbReference type="PRINTS" id="PR01415">
    <property type="entry name" value="ANKYRIN"/>
</dbReference>
<dbReference type="Gene3D" id="1.10.750.20">
    <property type="entry name" value="SOCS box"/>
    <property type="match status" value="1"/>
</dbReference>
<dbReference type="CTD" id="140460"/>
<keyword evidence="3 4" id="KW-0040">ANK repeat</keyword>
<proteinExistence type="predicted"/>
<gene>
    <name evidence="7" type="primary">asb7</name>
</gene>
<dbReference type="SMART" id="SM00248">
    <property type="entry name" value="ANK"/>
    <property type="match status" value="4"/>
</dbReference>
<evidence type="ECO:0000256" key="3">
    <source>
        <dbReference type="ARBA" id="ARBA00023043"/>
    </source>
</evidence>
<reference evidence="7" key="1">
    <citation type="submission" date="2025-08" db="UniProtKB">
        <authorList>
            <consortium name="RefSeq"/>
        </authorList>
    </citation>
    <scope>IDENTIFICATION</scope>
</reference>
<evidence type="ECO:0000256" key="4">
    <source>
        <dbReference type="PROSITE-ProRule" id="PRU00023"/>
    </source>
</evidence>
<dbReference type="Pfam" id="PF13857">
    <property type="entry name" value="Ank_5"/>
    <property type="match status" value="1"/>
</dbReference>
<dbReference type="GO" id="GO:0035556">
    <property type="term" value="P:intracellular signal transduction"/>
    <property type="evidence" value="ECO:0007669"/>
    <property type="project" value="InterPro"/>
</dbReference>
<dbReference type="SMART" id="SM00253">
    <property type="entry name" value="SOCS"/>
    <property type="match status" value="1"/>
</dbReference>
<feature type="repeat" description="ANK" evidence="4">
    <location>
        <begin position="126"/>
        <end position="158"/>
    </location>
</feature>
<dbReference type="GO" id="GO:0016567">
    <property type="term" value="P:protein ubiquitination"/>
    <property type="evidence" value="ECO:0007669"/>
    <property type="project" value="UniProtKB-UniPathway"/>
</dbReference>
<dbReference type="CDD" id="cd03726">
    <property type="entry name" value="SOCS_ASB7"/>
    <property type="match status" value="1"/>
</dbReference>
<dbReference type="PANTHER" id="PTHR24189:SF50">
    <property type="entry name" value="ANKYRIN REPEAT AND SOCS BOX PROTEIN 2"/>
    <property type="match status" value="1"/>
</dbReference>
<dbReference type="FunFam" id="1.10.750.20:FF:000001">
    <property type="entry name" value="Ankyrin repeat and SOCS box containing 1"/>
    <property type="match status" value="1"/>
</dbReference>
<feature type="repeat" description="ANK" evidence="4">
    <location>
        <begin position="187"/>
        <end position="219"/>
    </location>
</feature>
<dbReference type="InterPro" id="IPR036770">
    <property type="entry name" value="Ankyrin_rpt-contain_sf"/>
</dbReference>
<evidence type="ECO:0000313" key="7">
    <source>
        <dbReference type="RefSeq" id="XP_029000158.1"/>
    </source>
</evidence>
<dbReference type="PROSITE" id="PS50225">
    <property type="entry name" value="SOCS"/>
    <property type="match status" value="1"/>
</dbReference>
<dbReference type="Pfam" id="PF12796">
    <property type="entry name" value="Ank_2"/>
    <property type="match status" value="2"/>
</dbReference>
<comment type="pathway">
    <text evidence="1">Protein modification; protein ubiquitination.</text>
</comment>
<protein>
    <submittedName>
        <fullName evidence="7">Ankyrin repeat and SOCS box protein 7 isoform X2</fullName>
    </submittedName>
</protein>
<organism evidence="6 7">
    <name type="scientific">Betta splendens</name>
    <name type="common">Siamese fighting fish</name>
    <dbReference type="NCBI Taxonomy" id="158456"/>
    <lineage>
        <taxon>Eukaryota</taxon>
        <taxon>Metazoa</taxon>
        <taxon>Chordata</taxon>
        <taxon>Craniata</taxon>
        <taxon>Vertebrata</taxon>
        <taxon>Euteleostomi</taxon>
        <taxon>Actinopterygii</taxon>
        <taxon>Neopterygii</taxon>
        <taxon>Teleostei</taxon>
        <taxon>Neoteleostei</taxon>
        <taxon>Acanthomorphata</taxon>
        <taxon>Anabantaria</taxon>
        <taxon>Anabantiformes</taxon>
        <taxon>Anabantoidei</taxon>
        <taxon>Osphronemidae</taxon>
        <taxon>Betta</taxon>
    </lineage>
</organism>
<dbReference type="InterPro" id="IPR001496">
    <property type="entry name" value="SOCS_box"/>
</dbReference>
<keyword evidence="6" id="KW-1185">Reference proteome</keyword>
<dbReference type="InterPro" id="IPR037326">
    <property type="entry name" value="ASB7_SOCS"/>
</dbReference>
<dbReference type="SMART" id="SM00969">
    <property type="entry name" value="SOCS_box"/>
    <property type="match status" value="1"/>
</dbReference>
<dbReference type="UniPathway" id="UPA00143"/>
<dbReference type="Gene3D" id="1.25.40.20">
    <property type="entry name" value="Ankyrin repeat-containing domain"/>
    <property type="match status" value="3"/>
</dbReference>
<dbReference type="InterPro" id="IPR036036">
    <property type="entry name" value="SOCS_box-like_dom_sf"/>
</dbReference>
<keyword evidence="2" id="KW-0677">Repeat</keyword>
<dbReference type="PROSITE" id="PS50297">
    <property type="entry name" value="ANK_REP_REGION"/>
    <property type="match status" value="4"/>
</dbReference>
<dbReference type="InterPro" id="IPR050745">
    <property type="entry name" value="Multifunctional_regulatory"/>
</dbReference>
<accession>A0A6P7M1U6</accession>
<evidence type="ECO:0000259" key="5">
    <source>
        <dbReference type="PROSITE" id="PS50225"/>
    </source>
</evidence>
<dbReference type="RefSeq" id="XP_029000158.1">
    <property type="nucleotide sequence ID" value="XM_029144325.3"/>
</dbReference>
<feature type="repeat" description="ANK" evidence="4">
    <location>
        <begin position="90"/>
        <end position="122"/>
    </location>
</feature>
<dbReference type="AlphaFoldDB" id="A0A6P7M1U6"/>
<dbReference type="PANTHER" id="PTHR24189">
    <property type="entry name" value="MYOTROPHIN"/>
    <property type="match status" value="1"/>
</dbReference>
<dbReference type="PROSITE" id="PS50088">
    <property type="entry name" value="ANK_REPEAT"/>
    <property type="match status" value="4"/>
</dbReference>
<dbReference type="Proteomes" id="UP000515150">
    <property type="component" value="Chromosome 3"/>
</dbReference>
<dbReference type="SUPFAM" id="SSF48403">
    <property type="entry name" value="Ankyrin repeat"/>
    <property type="match status" value="1"/>
</dbReference>
<evidence type="ECO:0000313" key="6">
    <source>
        <dbReference type="Proteomes" id="UP000515150"/>
    </source>
</evidence>